<organism evidence="2 3">
    <name type="scientific">Gallaecimonas xiamenensis 3-C-1</name>
    <dbReference type="NCBI Taxonomy" id="745411"/>
    <lineage>
        <taxon>Bacteria</taxon>
        <taxon>Pseudomonadati</taxon>
        <taxon>Pseudomonadota</taxon>
        <taxon>Gammaproteobacteria</taxon>
        <taxon>Enterobacterales</taxon>
        <taxon>Gallaecimonadaceae</taxon>
        <taxon>Gallaecimonas</taxon>
    </lineage>
</organism>
<feature type="compositionally biased region" description="Basic and acidic residues" evidence="1">
    <location>
        <begin position="42"/>
        <end position="53"/>
    </location>
</feature>
<reference evidence="2 3" key="1">
    <citation type="journal article" date="2012" name="J. Bacteriol.">
        <title>Genome Sequence of Gallaecimonas xiamenensis Type Strain 3-C-1.</title>
        <authorList>
            <person name="Lai Q."/>
            <person name="Wang L."/>
            <person name="Wang W."/>
            <person name="Shao Z."/>
        </authorList>
    </citation>
    <scope>NUCLEOTIDE SEQUENCE [LARGE SCALE GENOMIC DNA]</scope>
    <source>
        <strain evidence="2 3">3-C-1</strain>
    </source>
</reference>
<dbReference type="AlphaFoldDB" id="K2KJC9"/>
<name>K2KJC9_9GAMM</name>
<proteinExistence type="predicted"/>
<sequence length="60" mass="6393">MEIVEGGLIEGTVYCEELIIGKGGRFFGESKPLKTNITPLKSETKDKAPEAKSEPVAAKG</sequence>
<keyword evidence="3" id="KW-1185">Reference proteome</keyword>
<evidence type="ECO:0000313" key="2">
    <source>
        <dbReference type="EMBL" id="EKE77425.1"/>
    </source>
</evidence>
<comment type="caution">
    <text evidence="2">The sequence shown here is derived from an EMBL/GenBank/DDBJ whole genome shotgun (WGS) entry which is preliminary data.</text>
</comment>
<evidence type="ECO:0008006" key="4">
    <source>
        <dbReference type="Google" id="ProtNLM"/>
    </source>
</evidence>
<dbReference type="EMBL" id="AMRI01000002">
    <property type="protein sequence ID" value="EKE77425.1"/>
    <property type="molecule type" value="Genomic_DNA"/>
</dbReference>
<accession>K2KJC9</accession>
<evidence type="ECO:0000313" key="3">
    <source>
        <dbReference type="Proteomes" id="UP000006755"/>
    </source>
</evidence>
<dbReference type="Proteomes" id="UP000006755">
    <property type="component" value="Unassembled WGS sequence"/>
</dbReference>
<dbReference type="STRING" id="745411.B3C1_01400"/>
<evidence type="ECO:0000256" key="1">
    <source>
        <dbReference type="SAM" id="MobiDB-lite"/>
    </source>
</evidence>
<protein>
    <recommendedName>
        <fullName evidence="4">Polymer-forming cytoskeletal protein</fullName>
    </recommendedName>
</protein>
<feature type="region of interest" description="Disordered" evidence="1">
    <location>
        <begin position="33"/>
        <end position="60"/>
    </location>
</feature>
<gene>
    <name evidence="2" type="ORF">B3C1_01400</name>
</gene>